<feature type="signal peptide" evidence="6">
    <location>
        <begin position="1"/>
        <end position="26"/>
    </location>
</feature>
<dbReference type="EC" id="3.4.21.-" evidence="8"/>
<evidence type="ECO:0000256" key="1">
    <source>
        <dbReference type="ARBA" id="ARBA00011073"/>
    </source>
</evidence>
<feature type="active site" description="Charge relay system" evidence="5">
    <location>
        <position position="140"/>
    </location>
</feature>
<comment type="similarity">
    <text evidence="1 5">Belongs to the peptidase S8 family.</text>
</comment>
<gene>
    <name evidence="8" type="primary">isp_2</name>
    <name evidence="8" type="ORF">ACLFYP115_02525</name>
</gene>
<dbReference type="PROSITE" id="PS00136">
    <property type="entry name" value="SUBTILASE_ASP"/>
    <property type="match status" value="1"/>
</dbReference>
<evidence type="ECO:0000256" key="2">
    <source>
        <dbReference type="ARBA" id="ARBA00022670"/>
    </source>
</evidence>
<keyword evidence="3 5" id="KW-0378">Hydrolase</keyword>
<dbReference type="InterPro" id="IPR034204">
    <property type="entry name" value="PfSUB1-like_cat_dom"/>
</dbReference>
<dbReference type="Gene3D" id="3.40.50.200">
    <property type="entry name" value="Peptidase S8/S53 domain"/>
    <property type="match status" value="1"/>
</dbReference>
<dbReference type="RefSeq" id="WP_006567522.1">
    <property type="nucleotide sequence ID" value="NZ_BAABZP010000001.1"/>
</dbReference>
<feature type="active site" description="Charge relay system" evidence="5">
    <location>
        <position position="295"/>
    </location>
</feature>
<evidence type="ECO:0000256" key="5">
    <source>
        <dbReference type="PROSITE-ProRule" id="PRU01240"/>
    </source>
</evidence>
<accession>A0A6N2VLW4</accession>
<feature type="domain" description="Peptidase S8/S53" evidence="7">
    <location>
        <begin position="75"/>
        <end position="328"/>
    </location>
</feature>
<dbReference type="PANTHER" id="PTHR43399:SF4">
    <property type="entry name" value="CELL WALL-ASSOCIATED PROTEASE"/>
    <property type="match status" value="1"/>
</dbReference>
<dbReference type="InterPro" id="IPR051048">
    <property type="entry name" value="Peptidase_S8/S53_subtilisin"/>
</dbReference>
<dbReference type="EMBL" id="CACRSQ010000007">
    <property type="protein sequence ID" value="VYT29581.1"/>
    <property type="molecule type" value="Genomic_DNA"/>
</dbReference>
<dbReference type="InterPro" id="IPR023827">
    <property type="entry name" value="Peptidase_S8_Asp-AS"/>
</dbReference>
<feature type="chain" id="PRO_5038765562" evidence="6">
    <location>
        <begin position="27"/>
        <end position="356"/>
    </location>
</feature>
<protein>
    <submittedName>
        <fullName evidence="8">Intracellular serine protease</fullName>
        <ecNumber evidence="8">3.4.21.-</ecNumber>
    </submittedName>
</protein>
<dbReference type="CDD" id="cd07473">
    <property type="entry name" value="Peptidases_S8_Subtilisin_like"/>
    <property type="match status" value="1"/>
</dbReference>
<organism evidence="8">
    <name type="scientific">Anaerostipes caccae</name>
    <dbReference type="NCBI Taxonomy" id="105841"/>
    <lineage>
        <taxon>Bacteria</taxon>
        <taxon>Bacillati</taxon>
        <taxon>Bacillota</taxon>
        <taxon>Clostridia</taxon>
        <taxon>Lachnospirales</taxon>
        <taxon>Lachnospiraceae</taxon>
        <taxon>Anaerostipes</taxon>
    </lineage>
</organism>
<evidence type="ECO:0000313" key="8">
    <source>
        <dbReference type="EMBL" id="VYT29581.1"/>
    </source>
</evidence>
<dbReference type="PROSITE" id="PS51257">
    <property type="entry name" value="PROKAR_LIPOPROTEIN"/>
    <property type="match status" value="1"/>
</dbReference>
<keyword evidence="6" id="KW-0732">Signal</keyword>
<dbReference type="PRINTS" id="PR00723">
    <property type="entry name" value="SUBTILISIN"/>
</dbReference>
<feature type="active site" description="Charge relay system" evidence="5">
    <location>
        <position position="83"/>
    </location>
</feature>
<name>A0A6N2VLW4_9FIRM</name>
<evidence type="ECO:0000259" key="7">
    <source>
        <dbReference type="Pfam" id="PF00082"/>
    </source>
</evidence>
<dbReference type="SUPFAM" id="SSF52743">
    <property type="entry name" value="Subtilisin-like"/>
    <property type="match status" value="1"/>
</dbReference>
<dbReference type="PANTHER" id="PTHR43399">
    <property type="entry name" value="SUBTILISIN-RELATED"/>
    <property type="match status" value="1"/>
</dbReference>
<sequence>MKKVLIYKLMNIKAILLFTLCFSLMACSSQKNVRNKNYNKQWAIYNSGQIVNGKKGKQGIDINIQKTWKKTKGVKNIIVAVLDTGIDKTDPNIKKSIYKNKNEKLDGRDNDHNGYIDDISGWDFYHKNNTVYDDYISDAHGTYIANILAGSHQKDSYFGVAPGITILPVKILHGADGNLEDIPEAIDYAYNRGARIFNCSFDFEANNKAIYKKMKKYSDAVFVCAGGKAGVNLDKYPIYPACYQLKNIISVGAINSKGELYNASGYGKIIDIYAPGENIEVEIGKGDRTFVDGTSAATAYVSGAFALLKSIDSKISNDEIKDIIIKYSYSLENKKKEGIDINILNVDKASEKMKRR</sequence>
<dbReference type="GO" id="GO:0006508">
    <property type="term" value="P:proteolysis"/>
    <property type="evidence" value="ECO:0007669"/>
    <property type="project" value="UniProtKB-KW"/>
</dbReference>
<keyword evidence="4 5" id="KW-0720">Serine protease</keyword>
<dbReference type="InterPro" id="IPR036852">
    <property type="entry name" value="Peptidase_S8/S53_dom_sf"/>
</dbReference>
<dbReference type="PROSITE" id="PS51892">
    <property type="entry name" value="SUBTILASE"/>
    <property type="match status" value="1"/>
</dbReference>
<dbReference type="GO" id="GO:0004252">
    <property type="term" value="F:serine-type endopeptidase activity"/>
    <property type="evidence" value="ECO:0007669"/>
    <property type="project" value="UniProtKB-UniRule"/>
</dbReference>
<evidence type="ECO:0000256" key="4">
    <source>
        <dbReference type="ARBA" id="ARBA00022825"/>
    </source>
</evidence>
<evidence type="ECO:0000256" key="6">
    <source>
        <dbReference type="SAM" id="SignalP"/>
    </source>
</evidence>
<dbReference type="AlphaFoldDB" id="A0A6N2VLW4"/>
<dbReference type="Pfam" id="PF00082">
    <property type="entry name" value="Peptidase_S8"/>
    <property type="match status" value="1"/>
</dbReference>
<keyword evidence="2 5" id="KW-0645">Protease</keyword>
<proteinExistence type="inferred from homology"/>
<dbReference type="InterPro" id="IPR015500">
    <property type="entry name" value="Peptidase_S8_subtilisin-rel"/>
</dbReference>
<evidence type="ECO:0000256" key="3">
    <source>
        <dbReference type="ARBA" id="ARBA00022801"/>
    </source>
</evidence>
<reference evidence="8" key="1">
    <citation type="submission" date="2019-11" db="EMBL/GenBank/DDBJ databases">
        <authorList>
            <person name="Feng L."/>
        </authorList>
    </citation>
    <scope>NUCLEOTIDE SEQUENCE</scope>
    <source>
        <strain evidence="8">AcaccaeLFYP115</strain>
    </source>
</reference>
<dbReference type="InterPro" id="IPR000209">
    <property type="entry name" value="Peptidase_S8/S53_dom"/>
</dbReference>